<reference evidence="1" key="1">
    <citation type="submission" date="2018-05" db="EMBL/GenBank/DDBJ databases">
        <authorList>
            <person name="Lanie J.A."/>
            <person name="Ng W.-L."/>
            <person name="Kazmierczak K.M."/>
            <person name="Andrzejewski T.M."/>
            <person name="Davidsen T.M."/>
            <person name="Wayne K.J."/>
            <person name="Tettelin H."/>
            <person name="Glass J.I."/>
            <person name="Rusch D."/>
            <person name="Podicherti R."/>
            <person name="Tsui H.-C.T."/>
            <person name="Winkler M.E."/>
        </authorList>
    </citation>
    <scope>NUCLEOTIDE SEQUENCE</scope>
</reference>
<feature type="non-terminal residue" evidence="1">
    <location>
        <position position="32"/>
    </location>
</feature>
<sequence>MPLNMVSMAFYVTLEGKIPRTPICKELPIAPS</sequence>
<gene>
    <name evidence="1" type="ORF">METZ01_LOCUS344923</name>
</gene>
<proteinExistence type="predicted"/>
<dbReference type="AlphaFoldDB" id="A0A382R2U9"/>
<organism evidence="1">
    <name type="scientific">marine metagenome</name>
    <dbReference type="NCBI Taxonomy" id="408172"/>
    <lineage>
        <taxon>unclassified sequences</taxon>
        <taxon>metagenomes</taxon>
        <taxon>ecological metagenomes</taxon>
    </lineage>
</organism>
<accession>A0A382R2U9</accession>
<dbReference type="EMBL" id="UINC01118739">
    <property type="protein sequence ID" value="SVC92069.1"/>
    <property type="molecule type" value="Genomic_DNA"/>
</dbReference>
<name>A0A382R2U9_9ZZZZ</name>
<protein>
    <submittedName>
        <fullName evidence="1">Uncharacterized protein</fullName>
    </submittedName>
</protein>
<evidence type="ECO:0000313" key="1">
    <source>
        <dbReference type="EMBL" id="SVC92069.1"/>
    </source>
</evidence>